<keyword evidence="1" id="KW-0175">Coiled coil</keyword>
<dbReference type="Pfam" id="PF07833">
    <property type="entry name" value="Cu_amine_oxidN1"/>
    <property type="match status" value="1"/>
</dbReference>
<dbReference type="SUPFAM" id="SSF55383">
    <property type="entry name" value="Copper amine oxidase, domain N"/>
    <property type="match status" value="2"/>
</dbReference>
<evidence type="ECO:0000313" key="5">
    <source>
        <dbReference type="Proteomes" id="UP000284219"/>
    </source>
</evidence>
<evidence type="ECO:0000313" key="4">
    <source>
        <dbReference type="EMBL" id="RKD22080.1"/>
    </source>
</evidence>
<protein>
    <recommendedName>
        <fullName evidence="3">Copper amine oxidase-like N-terminal domain-containing protein</fullName>
    </recommendedName>
</protein>
<reference evidence="4 5" key="1">
    <citation type="submission" date="2016-08" db="EMBL/GenBank/DDBJ databases">
        <title>Novel Firmicute Genomes.</title>
        <authorList>
            <person name="Poppleton D.I."/>
            <person name="Gribaldo S."/>
        </authorList>
    </citation>
    <scope>NUCLEOTIDE SEQUENCE [LARGE SCALE GENOMIC DNA]</scope>
    <source>
        <strain evidence="4 5">RAOx-1</strain>
    </source>
</reference>
<dbReference type="RefSeq" id="WP_120190757.1">
    <property type="nucleotide sequence ID" value="NZ_MCHY01000010.1"/>
</dbReference>
<dbReference type="AlphaFoldDB" id="A0A419SF68"/>
<gene>
    <name evidence="4" type="ORF">BEP19_13500</name>
</gene>
<name>A0A419SF68_9BACL</name>
<feature type="coiled-coil region" evidence="1">
    <location>
        <begin position="107"/>
        <end position="204"/>
    </location>
</feature>
<dbReference type="Proteomes" id="UP000284219">
    <property type="component" value="Unassembled WGS sequence"/>
</dbReference>
<evidence type="ECO:0000256" key="2">
    <source>
        <dbReference type="SAM" id="SignalP"/>
    </source>
</evidence>
<organism evidence="4 5">
    <name type="scientific">Ammoniphilus oxalaticus</name>
    <dbReference type="NCBI Taxonomy" id="66863"/>
    <lineage>
        <taxon>Bacteria</taxon>
        <taxon>Bacillati</taxon>
        <taxon>Bacillota</taxon>
        <taxon>Bacilli</taxon>
        <taxon>Bacillales</taxon>
        <taxon>Paenibacillaceae</taxon>
        <taxon>Aneurinibacillus group</taxon>
        <taxon>Ammoniphilus</taxon>
    </lineage>
</organism>
<dbReference type="Gene3D" id="3.30.457.10">
    <property type="entry name" value="Copper amine oxidase-like, N-terminal domain"/>
    <property type="match status" value="2"/>
</dbReference>
<feature type="chain" id="PRO_5019165360" description="Copper amine oxidase-like N-terminal domain-containing protein" evidence="2">
    <location>
        <begin position="32"/>
        <end position="836"/>
    </location>
</feature>
<keyword evidence="5" id="KW-1185">Reference proteome</keyword>
<dbReference type="OrthoDB" id="2023214at2"/>
<feature type="domain" description="Copper amine oxidase-like N-terminal" evidence="3">
    <location>
        <begin position="725"/>
        <end position="834"/>
    </location>
</feature>
<dbReference type="EMBL" id="MCHY01000010">
    <property type="protein sequence ID" value="RKD22080.1"/>
    <property type="molecule type" value="Genomic_DNA"/>
</dbReference>
<evidence type="ECO:0000259" key="3">
    <source>
        <dbReference type="Pfam" id="PF07833"/>
    </source>
</evidence>
<dbReference type="InterPro" id="IPR012854">
    <property type="entry name" value="Cu_amine_oxidase-like_N"/>
</dbReference>
<keyword evidence="2" id="KW-0732">Signal</keyword>
<dbReference type="InterPro" id="IPR036582">
    <property type="entry name" value="Mao_N_sf"/>
</dbReference>
<proteinExistence type="predicted"/>
<evidence type="ECO:0000256" key="1">
    <source>
        <dbReference type="SAM" id="Coils"/>
    </source>
</evidence>
<sequence>MKLNKKAFSVMTTAAMVASVAAPFAATTADAAAGSIQATSVPTVSDGEQEVGTVRVIVPAGTRISKGDSVIIKAPYDLIGKFGGKNNINVPERFSGDANAFYNDNSDSNLSDEAKEAQEKADAAQEKADDAKEAAKTAKEAYDTAKEAYDEIAADEDADEADVEAARSKMALALVESNEKQEAADKAQKEADKAQEAADEAKGIVAGDQILVSASQTGADRITVTYNGPTTNLTEDGVFFVNFGSLDVDKGDSGPAEATFEASSSSSFPTGKVTVANVASKGEVQVSFSSLDNSNNRFDPTINLAETVPGSFARDGEIKIKLPSGYKWANATSSDRTSEYGLTVRDVVVTYGDKSVLDGLTLDTNKGEDELIIKFDSKSKTSQATKIEIKPDFVVDNDSKVKDGDIIARVSGKTKTDISSAKIGSYGEYGSKLSVEDATEIVSGKIEQEIGTIVIKETINESLVENRTVTLTLPESARWNESTLGDFDSNKSVDLVFVGLTGTDKRTAKFEVRNVGDKDPAKLELENVEVAVDPSFEGDLEVEVAGSAGVEGKVIVAEVVQAVSVTTDVVPNVSIGLTNQEGASFTLTEKAAEALEDDGRVELLLPEGAKFNGTPKVTVGSGDISISDVKLSDNDRALIFTIDSDSTEASEIKVSDVKIQLDRTLPEGDVKVKVQGSAVVETAAIANQNWNKYTTEFTIAKVATAAPGINKGSTVFTIGSTTYTVSGVDKTADVAPFIENGRTYLPVRFVAEAIGVTEENIIWNDAARTVTIIKGDRVAQLTIGSNILTLNGVAVPMDVNAVIKDGRTVLPLSFVGQALGADIIWNDADRTVTVNQ</sequence>
<accession>A0A419SF68</accession>
<feature type="signal peptide" evidence="2">
    <location>
        <begin position="1"/>
        <end position="31"/>
    </location>
</feature>
<comment type="caution">
    <text evidence="4">The sequence shown here is derived from an EMBL/GenBank/DDBJ whole genome shotgun (WGS) entry which is preliminary data.</text>
</comment>